<gene>
    <name evidence="1" type="ORF">MRATA1EN3_LOCUS24320</name>
</gene>
<reference evidence="1" key="1">
    <citation type="submission" date="2023-05" db="EMBL/GenBank/DDBJ databases">
        <authorList>
            <consortium name="ELIXIR-Norway"/>
        </authorList>
    </citation>
    <scope>NUCLEOTIDE SEQUENCE</scope>
</reference>
<accession>A0ACB0FK34</accession>
<evidence type="ECO:0000313" key="1">
    <source>
        <dbReference type="EMBL" id="CAI9713107.1"/>
    </source>
</evidence>
<dbReference type="EMBL" id="OX596092">
    <property type="protein sequence ID" value="CAI9713107.1"/>
    <property type="molecule type" value="Genomic_DNA"/>
</dbReference>
<dbReference type="Proteomes" id="UP001162501">
    <property type="component" value="Chromosome 8"/>
</dbReference>
<sequence>MLSRGGGVRRPSGNAELQLPSLRRTLLTAPSLYGLARESKGIGCLWLRWPPWRRRSRGHGAGSGYRRRCSAQPRGGDPSDPVPAFAQAREEPPERGRRELSVPTVGVGSGARDRGGKRTLFHSRTSLLGQTCPRGTSQGARRSFPPVVQNPRSGWAGTAGLCNWGFEVLRPLLEERGGGVFLPCGRGRGGAGRHSRVYSVIIVRPREKRTDYVRAGSHFPVDHPLPPCGGRFLFLLTSHLRNSVQICGPVSPFSFVTCSSDVTDELVRKC</sequence>
<organism evidence="1 2">
    <name type="scientific">Rangifer tarandus platyrhynchus</name>
    <name type="common">Svalbard reindeer</name>
    <dbReference type="NCBI Taxonomy" id="3082113"/>
    <lineage>
        <taxon>Eukaryota</taxon>
        <taxon>Metazoa</taxon>
        <taxon>Chordata</taxon>
        <taxon>Craniata</taxon>
        <taxon>Vertebrata</taxon>
        <taxon>Euteleostomi</taxon>
        <taxon>Mammalia</taxon>
        <taxon>Eutheria</taxon>
        <taxon>Laurasiatheria</taxon>
        <taxon>Artiodactyla</taxon>
        <taxon>Ruminantia</taxon>
        <taxon>Pecora</taxon>
        <taxon>Cervidae</taxon>
        <taxon>Odocoileinae</taxon>
        <taxon>Rangifer</taxon>
    </lineage>
</organism>
<name>A0ACB0FK34_RANTA</name>
<protein>
    <submittedName>
        <fullName evidence="1">Uncharacterized protein</fullName>
    </submittedName>
</protein>
<evidence type="ECO:0000313" key="2">
    <source>
        <dbReference type="Proteomes" id="UP001162501"/>
    </source>
</evidence>
<proteinExistence type="predicted"/>